<evidence type="ECO:0000256" key="2">
    <source>
        <dbReference type="ARBA" id="ARBA00022738"/>
    </source>
</evidence>
<accession>A0ABV4WJ21</accession>
<dbReference type="Pfam" id="PF01816">
    <property type="entry name" value="LRV"/>
    <property type="match status" value="1"/>
</dbReference>
<dbReference type="InterPro" id="IPR016024">
    <property type="entry name" value="ARM-type_fold"/>
</dbReference>
<reference evidence="3 4" key="1">
    <citation type="submission" date="2024-09" db="EMBL/GenBank/DDBJ databases">
        <title>Floridaenema gen nov. (Aerosakkonemataceae, Aerosakkonematales ord. nov., Cyanobacteria) from benthic tropical and subtropical fresh waters, with the description of four new species.</title>
        <authorList>
            <person name="Moretto J.A."/>
            <person name="Berthold D.E."/>
            <person name="Lefler F.W."/>
            <person name="Huang I.-S."/>
            <person name="Laughinghouse H. IV."/>
        </authorList>
    </citation>
    <scope>NUCLEOTIDE SEQUENCE [LARGE SCALE GENOMIC DNA]</scope>
    <source>
        <strain evidence="3 4">BLCC-F167</strain>
    </source>
</reference>
<keyword evidence="2" id="KW-0605">Phycobilisome</keyword>
<gene>
    <name evidence="3" type="ORF">ACE1CA_10105</name>
</gene>
<name>A0ABV4WJ21_9CYAN</name>
<dbReference type="InterPro" id="IPR004830">
    <property type="entry name" value="LRR_variant"/>
</dbReference>
<protein>
    <recommendedName>
        <fullName evidence="5">Leucine rich repeat variant</fullName>
    </recommendedName>
</protein>
<evidence type="ECO:0008006" key="5">
    <source>
        <dbReference type="Google" id="ProtNLM"/>
    </source>
</evidence>
<evidence type="ECO:0000313" key="4">
    <source>
        <dbReference type="Proteomes" id="UP001576780"/>
    </source>
</evidence>
<dbReference type="Gene3D" id="1.25.10.10">
    <property type="entry name" value="Leucine-rich Repeat Variant"/>
    <property type="match status" value="5"/>
</dbReference>
<comment type="caution">
    <text evidence="3">The sequence shown here is derived from an EMBL/GenBank/DDBJ whole genome shotgun (WGS) entry which is preliminary data.</text>
</comment>
<dbReference type="InterPro" id="IPR011989">
    <property type="entry name" value="ARM-like"/>
</dbReference>
<keyword evidence="4" id="KW-1185">Reference proteome</keyword>
<evidence type="ECO:0000313" key="3">
    <source>
        <dbReference type="EMBL" id="MFB2834872.1"/>
    </source>
</evidence>
<sequence length="1284" mass="145188">MPLPEPMNEADLQTFLDNPERLASESRDLHLAIANHPTTPRQLLEVLTHSTDPQVAQTARLHVNWAGELTENLPEAVDTELRNTQLGQNDRLAVELLKFAPVPDYFLSEWVPSEHIIQGLHNPHLPSRYRLKLLEKLAKEPTIEPRLQVAESVETPLAILEELAGDLDFAIRLAVKFNAICPPELIELIEAQHAIASDWNSDREQLKTLGQSRWKWIRLAVAQNPSTPAETLMQLARDSVFKIQLAVGRNPQTPTNILEVLIEHPEKAIQGTVVTHPNATEEMLHRLFPTHFHLMKSRQNLPASIIERFFQKANKDIPIWKQNDLRHLLLKQPNTPSEILAQLANVNVEELRAEKLANIQHISDSEILEKWIEDELQFLVNVAKHPQVSREILERLSQYEVPNVQLAVAQNPLTPTDIKMQLWGVLSNHPDDRVKTKVAKDSNTPVSILQTMAENEFYQTKLLREIHRVLASEYKPNASSFESTADWVMFDLKHRVLYPANIRINVDRWMEAIQNFGIVERLIDDLKAGDNPPVLPTFWNELLPGLPSDQLNQTVQNIFDILQLVKSQIKDSEFYRSTAVALVGNPHTPVEIREQLKNQLTQPVKPFSSGKENRDLLLALAYNPAIPEAERLAYFQQLGSQNWQEAVARNPQTLPEILAQMMTKTGVARQAIARNPNAPAWMLAELAQDSNSTTRSFVAENPGTPPEILLQMVRQPVEKTINNVSTVRETVLKNPNFSPLERYRLLLEKEAEQEKENAHKLMIKRPNSPYALTEVIKTSNKETLYKVARNPQTPIQILEQLAKHPDTIVRQVVTENKNITPKLCLELARDSDSSVRARLAGKKLPQQVAAEILTELAKDSSEFVRSNVALNQDTPKEVLSELVKDFCQTVRAKVLNNPNTPSHVITEVILKIQNNQELEKIFPAKNPQLPTELLDRLADNPIDFIRFVVAAHRNTASNTLERLAFDKYNLVRQTVAENPRTPTEILIEMARLDNPEEIGCYHTVSTKIALRKDAPPAALEFIARKPVISIRLDVAKNPNTPSSTLEWLAENETDKDVLCAVVQHQNATSNIWINLARNEIIAVREAVAAQIGCPSDILEMLADDVSLEVRSQIAANPNTPAYIIEYLSQEENFAVRAAAASNPNLSITQLERLAQDEKVEVRRVVAQNNNTPESIRQTLRELLLPSKTFQSNTTLRGLSRIYKPNIDNLPTLLSEYVQSPNAFVRFVALLHPLTPVEVLQQNVKSLSWIERYAIADNPSTPNEIRQQLIQDSNKIVRATAKAVL</sequence>
<keyword evidence="1" id="KW-0042">Antenna complex</keyword>
<dbReference type="RefSeq" id="WP_413277301.1">
    <property type="nucleotide sequence ID" value="NZ_JBHFNT010000075.1"/>
</dbReference>
<dbReference type="EMBL" id="JBHFNT010000075">
    <property type="protein sequence ID" value="MFB2834872.1"/>
    <property type="molecule type" value="Genomic_DNA"/>
</dbReference>
<proteinExistence type="predicted"/>
<dbReference type="SUPFAM" id="SSF48371">
    <property type="entry name" value="ARM repeat"/>
    <property type="match status" value="3"/>
</dbReference>
<organism evidence="3 4">
    <name type="scientific">Floridaenema evergladense BLCC-F167</name>
    <dbReference type="NCBI Taxonomy" id="3153639"/>
    <lineage>
        <taxon>Bacteria</taxon>
        <taxon>Bacillati</taxon>
        <taxon>Cyanobacteriota</taxon>
        <taxon>Cyanophyceae</taxon>
        <taxon>Oscillatoriophycideae</taxon>
        <taxon>Aerosakkonematales</taxon>
        <taxon>Aerosakkonemataceae</taxon>
        <taxon>Floridanema</taxon>
        <taxon>Floridanema evergladense</taxon>
    </lineage>
</organism>
<dbReference type="Proteomes" id="UP001576780">
    <property type="component" value="Unassembled WGS sequence"/>
</dbReference>
<evidence type="ECO:0000256" key="1">
    <source>
        <dbReference type="ARBA" id="ARBA00022549"/>
    </source>
</evidence>